<dbReference type="AlphaFoldDB" id="A0A7C4BAL7"/>
<evidence type="ECO:0000256" key="1">
    <source>
        <dbReference type="SAM" id="Phobius"/>
    </source>
</evidence>
<keyword evidence="1" id="KW-0812">Transmembrane</keyword>
<organism evidence="2">
    <name type="scientific">Thermofilum pendens</name>
    <dbReference type="NCBI Taxonomy" id="2269"/>
    <lineage>
        <taxon>Archaea</taxon>
        <taxon>Thermoproteota</taxon>
        <taxon>Thermoprotei</taxon>
        <taxon>Thermofilales</taxon>
        <taxon>Thermofilaceae</taxon>
        <taxon>Thermofilum</taxon>
    </lineage>
</organism>
<keyword evidence="1" id="KW-1133">Transmembrane helix</keyword>
<accession>A0A7C4BAL7</accession>
<name>A0A7C4BAL7_THEPE</name>
<dbReference type="EMBL" id="DTFI01000245">
    <property type="protein sequence ID" value="HGI44375.1"/>
    <property type="molecule type" value="Genomic_DNA"/>
</dbReference>
<feature type="transmembrane region" description="Helical" evidence="1">
    <location>
        <begin position="42"/>
        <end position="65"/>
    </location>
</feature>
<evidence type="ECO:0000313" key="2">
    <source>
        <dbReference type="EMBL" id="HGI44375.1"/>
    </source>
</evidence>
<feature type="transmembrane region" description="Helical" evidence="1">
    <location>
        <begin position="77"/>
        <end position="103"/>
    </location>
</feature>
<feature type="transmembrane region" description="Helical" evidence="1">
    <location>
        <begin position="123"/>
        <end position="142"/>
    </location>
</feature>
<keyword evidence="1" id="KW-0472">Membrane</keyword>
<gene>
    <name evidence="2" type="ORF">ENV17_08340</name>
</gene>
<protein>
    <submittedName>
        <fullName evidence="2">Uncharacterized protein</fullName>
    </submittedName>
</protein>
<reference evidence="2" key="1">
    <citation type="journal article" date="2020" name="mSystems">
        <title>Genome- and Community-Level Interaction Insights into Carbon Utilization and Element Cycling Functions of Hydrothermarchaeota in Hydrothermal Sediment.</title>
        <authorList>
            <person name="Zhou Z."/>
            <person name="Liu Y."/>
            <person name="Xu W."/>
            <person name="Pan J."/>
            <person name="Luo Z.H."/>
            <person name="Li M."/>
        </authorList>
    </citation>
    <scope>NUCLEOTIDE SEQUENCE [LARGE SCALE GENOMIC DNA]</scope>
    <source>
        <strain evidence="2">SpSt-735</strain>
    </source>
</reference>
<proteinExistence type="predicted"/>
<sequence length="169" mass="18310">MKWKLTLLRLVASYRVVGLQKLKKQVPRYREFLNSFTKKTLVLTLLIVINSGVFFAEAQPSTALLEKILQPFIDIVAMMAALAFAAGILGFVILLIDAVVSWITGGSFGRSLAVSKLIRAIETLGVIPLTFFVVNVLGSLGIPEVAEIAKIANNLLARGWDLIISALGG</sequence>
<comment type="caution">
    <text evidence="2">The sequence shown here is derived from an EMBL/GenBank/DDBJ whole genome shotgun (WGS) entry which is preliminary data.</text>
</comment>